<dbReference type="OrthoDB" id="3785159at2759"/>
<dbReference type="RefSeq" id="XP_033449720.1">
    <property type="nucleotide sequence ID" value="XM_033587455.1"/>
</dbReference>
<sequence length="191" mass="21968">KFFEISFPSLASDFPNPLHKYSQNISQVSQFHNFSRLLTTSHHQKTFYRISLAYTMSTYARIAVAKQKIAESINHLCEDGHHVMAEQIRHENALAAFRHLPKIAGSPPQVYSPTSAPLHIKEPPKVSRLPASAARLLSTRQFEAMMDVPVHRTASTSRLTPTEQFEKILSDDLEIKTRAEVKRVTRWYKRW</sequence>
<dbReference type="Proteomes" id="UP000800082">
    <property type="component" value="Unassembled WGS sequence"/>
</dbReference>
<organism evidence="1 2">
    <name type="scientific">Didymella exigua CBS 183.55</name>
    <dbReference type="NCBI Taxonomy" id="1150837"/>
    <lineage>
        <taxon>Eukaryota</taxon>
        <taxon>Fungi</taxon>
        <taxon>Dikarya</taxon>
        <taxon>Ascomycota</taxon>
        <taxon>Pezizomycotina</taxon>
        <taxon>Dothideomycetes</taxon>
        <taxon>Pleosporomycetidae</taxon>
        <taxon>Pleosporales</taxon>
        <taxon>Pleosporineae</taxon>
        <taxon>Didymellaceae</taxon>
        <taxon>Didymella</taxon>
    </lineage>
</organism>
<gene>
    <name evidence="1" type="ORF">M421DRAFT_139430</name>
</gene>
<proteinExistence type="predicted"/>
<reference evidence="1" key="1">
    <citation type="journal article" date="2020" name="Stud. Mycol.">
        <title>101 Dothideomycetes genomes: a test case for predicting lifestyles and emergence of pathogens.</title>
        <authorList>
            <person name="Haridas S."/>
            <person name="Albert R."/>
            <person name="Binder M."/>
            <person name="Bloem J."/>
            <person name="Labutti K."/>
            <person name="Salamov A."/>
            <person name="Andreopoulos B."/>
            <person name="Baker S."/>
            <person name="Barry K."/>
            <person name="Bills G."/>
            <person name="Bluhm B."/>
            <person name="Cannon C."/>
            <person name="Castanera R."/>
            <person name="Culley D."/>
            <person name="Daum C."/>
            <person name="Ezra D."/>
            <person name="Gonzalez J."/>
            <person name="Henrissat B."/>
            <person name="Kuo A."/>
            <person name="Liang C."/>
            <person name="Lipzen A."/>
            <person name="Lutzoni F."/>
            <person name="Magnuson J."/>
            <person name="Mondo S."/>
            <person name="Nolan M."/>
            <person name="Ohm R."/>
            <person name="Pangilinan J."/>
            <person name="Park H.-J."/>
            <person name="Ramirez L."/>
            <person name="Alfaro M."/>
            <person name="Sun H."/>
            <person name="Tritt A."/>
            <person name="Yoshinaga Y."/>
            <person name="Zwiers L.-H."/>
            <person name="Turgeon B."/>
            <person name="Goodwin S."/>
            <person name="Spatafora J."/>
            <person name="Crous P."/>
            <person name="Grigoriev I."/>
        </authorList>
    </citation>
    <scope>NUCLEOTIDE SEQUENCE</scope>
    <source>
        <strain evidence="1">CBS 183.55</strain>
    </source>
</reference>
<keyword evidence="2" id="KW-1185">Reference proteome</keyword>
<evidence type="ECO:0000313" key="2">
    <source>
        <dbReference type="Proteomes" id="UP000800082"/>
    </source>
</evidence>
<accession>A0A6A5RNX5</accession>
<protein>
    <submittedName>
        <fullName evidence="1">Uncharacterized protein</fullName>
    </submittedName>
</protein>
<dbReference type="EMBL" id="ML978966">
    <property type="protein sequence ID" value="KAF1929472.1"/>
    <property type="molecule type" value="Genomic_DNA"/>
</dbReference>
<evidence type="ECO:0000313" key="1">
    <source>
        <dbReference type="EMBL" id="KAF1929472.1"/>
    </source>
</evidence>
<feature type="non-terminal residue" evidence="1">
    <location>
        <position position="1"/>
    </location>
</feature>
<dbReference type="GeneID" id="54345101"/>
<dbReference type="AlphaFoldDB" id="A0A6A5RNX5"/>
<name>A0A6A5RNX5_9PLEO</name>